<evidence type="ECO:0000256" key="1">
    <source>
        <dbReference type="SAM" id="MobiDB-lite"/>
    </source>
</evidence>
<sequence>MSRPKMVSVPGGGGGGIGPSHSGAYIPTGCGSASGPLRDSRWRPEPAARLAIAGVSGEPLRVGAGAGCAVRRGEGDQVRVGSDLAAELRVIQGPPPLVSPLPSCHSPLPGSPGPRCAAPQIQKGLAKALP</sequence>
<organism evidence="2 3">
    <name type="scientific">Cricetulus griseus</name>
    <name type="common">Chinese hamster</name>
    <name type="synonym">Cricetulus barabensis griseus</name>
    <dbReference type="NCBI Taxonomy" id="10029"/>
    <lineage>
        <taxon>Eukaryota</taxon>
        <taxon>Metazoa</taxon>
        <taxon>Chordata</taxon>
        <taxon>Craniata</taxon>
        <taxon>Vertebrata</taxon>
        <taxon>Euteleostomi</taxon>
        <taxon>Mammalia</taxon>
        <taxon>Eutheria</taxon>
        <taxon>Euarchontoglires</taxon>
        <taxon>Glires</taxon>
        <taxon>Rodentia</taxon>
        <taxon>Myomorpha</taxon>
        <taxon>Muroidea</taxon>
        <taxon>Cricetidae</taxon>
        <taxon>Cricetinae</taxon>
        <taxon>Cricetulus</taxon>
    </lineage>
</organism>
<dbReference type="EMBL" id="JH000120">
    <property type="protein sequence ID" value="EGV94835.1"/>
    <property type="molecule type" value="Genomic_DNA"/>
</dbReference>
<protein>
    <submittedName>
        <fullName evidence="2">Uncharacterized protein</fullName>
    </submittedName>
</protein>
<dbReference type="AlphaFoldDB" id="G3H2Z8"/>
<feature type="region of interest" description="Disordered" evidence="1">
    <location>
        <begin position="98"/>
        <end position="130"/>
    </location>
</feature>
<reference evidence="3" key="1">
    <citation type="journal article" date="2011" name="Nat. Biotechnol.">
        <title>The genomic sequence of the Chinese hamster ovary (CHO)-K1 cell line.</title>
        <authorList>
            <person name="Xu X."/>
            <person name="Nagarajan H."/>
            <person name="Lewis N.E."/>
            <person name="Pan S."/>
            <person name="Cai Z."/>
            <person name="Liu X."/>
            <person name="Chen W."/>
            <person name="Xie M."/>
            <person name="Wang W."/>
            <person name="Hammond S."/>
            <person name="Andersen M.R."/>
            <person name="Neff N."/>
            <person name="Passarelli B."/>
            <person name="Koh W."/>
            <person name="Fan H.C."/>
            <person name="Wang J."/>
            <person name="Gui Y."/>
            <person name="Lee K.H."/>
            <person name="Betenbaugh M.J."/>
            <person name="Quake S.R."/>
            <person name="Famili I."/>
            <person name="Palsson B.O."/>
            <person name="Wang J."/>
        </authorList>
    </citation>
    <scope>NUCLEOTIDE SEQUENCE [LARGE SCALE GENOMIC DNA]</scope>
    <source>
        <strain evidence="3">CHO K1 cell line</strain>
    </source>
</reference>
<gene>
    <name evidence="2" type="ORF">I79_004603</name>
</gene>
<proteinExistence type="predicted"/>
<evidence type="ECO:0000313" key="2">
    <source>
        <dbReference type="EMBL" id="EGV94835.1"/>
    </source>
</evidence>
<evidence type="ECO:0000313" key="3">
    <source>
        <dbReference type="Proteomes" id="UP000001075"/>
    </source>
</evidence>
<name>G3H2Z8_CRIGR</name>
<feature type="region of interest" description="Disordered" evidence="1">
    <location>
        <begin position="1"/>
        <end position="41"/>
    </location>
</feature>
<accession>G3H2Z8</accession>
<dbReference type="Proteomes" id="UP000001075">
    <property type="component" value="Unassembled WGS sequence"/>
</dbReference>
<dbReference type="InParanoid" id="G3H2Z8"/>